<accession>A0A6J5M4L1</accession>
<dbReference type="PANTHER" id="PTHR30050">
    <property type="entry name" value="CHROMOSOMAL REPLICATION INITIATOR PROTEIN DNAA"/>
    <property type="match status" value="1"/>
</dbReference>
<dbReference type="GO" id="GO:0006275">
    <property type="term" value="P:regulation of DNA replication"/>
    <property type="evidence" value="ECO:0007669"/>
    <property type="project" value="InterPro"/>
</dbReference>
<evidence type="ECO:0000256" key="1">
    <source>
        <dbReference type="SAM" id="Coils"/>
    </source>
</evidence>
<dbReference type="Gene3D" id="1.10.1750.10">
    <property type="match status" value="1"/>
</dbReference>
<dbReference type="GO" id="GO:0006270">
    <property type="term" value="P:DNA replication initiation"/>
    <property type="evidence" value="ECO:0007669"/>
    <property type="project" value="InterPro"/>
</dbReference>
<name>A0A6J5M4L1_9CAUD</name>
<evidence type="ECO:0000259" key="2">
    <source>
        <dbReference type="SMART" id="SM00760"/>
    </source>
</evidence>
<feature type="coiled-coil region" evidence="1">
    <location>
        <begin position="8"/>
        <end position="42"/>
    </location>
</feature>
<gene>
    <name evidence="3" type="ORF">UFOVP426_30</name>
</gene>
<dbReference type="EMBL" id="LR796396">
    <property type="protein sequence ID" value="CAB4141734.1"/>
    <property type="molecule type" value="Genomic_DNA"/>
</dbReference>
<dbReference type="InterPro" id="IPR013159">
    <property type="entry name" value="DnaA_C"/>
</dbReference>
<keyword evidence="1" id="KW-0175">Coiled coil</keyword>
<dbReference type="PANTHER" id="PTHR30050:SF4">
    <property type="entry name" value="ATP-BINDING PROTEIN RV3427C IN INSERTION SEQUENCE-RELATED"/>
    <property type="match status" value="1"/>
</dbReference>
<dbReference type="Pfam" id="PF08299">
    <property type="entry name" value="Bac_DnaA_C"/>
    <property type="match status" value="1"/>
</dbReference>
<organism evidence="3">
    <name type="scientific">uncultured Caudovirales phage</name>
    <dbReference type="NCBI Taxonomy" id="2100421"/>
    <lineage>
        <taxon>Viruses</taxon>
        <taxon>Duplodnaviria</taxon>
        <taxon>Heunggongvirae</taxon>
        <taxon>Uroviricota</taxon>
        <taxon>Caudoviricetes</taxon>
        <taxon>Peduoviridae</taxon>
        <taxon>Maltschvirus</taxon>
        <taxon>Maltschvirus maltsch</taxon>
    </lineage>
</organism>
<protein>
    <submittedName>
        <fullName evidence="3">Chromosomal replication initiator, DnaA C-terminal</fullName>
    </submittedName>
</protein>
<dbReference type="GO" id="GO:0005524">
    <property type="term" value="F:ATP binding"/>
    <property type="evidence" value="ECO:0007669"/>
    <property type="project" value="InterPro"/>
</dbReference>
<proteinExistence type="predicted"/>
<dbReference type="CDD" id="cd06571">
    <property type="entry name" value="Bac_DnaA_C"/>
    <property type="match status" value="1"/>
</dbReference>
<sequence length="146" mass="17460">MRNEVHKTYMAELEIEVLRDKNKELKKEIDRLKDLLDKHLNIKTIRMDKEQQKEYAIEIAEKVCNYYQIKYGQLMSKYRGEEVTLARQMTMYLTKEKTELNGEEIAQIFNRDRTTVLHSISKIRGQLSNKFDDTIKKDVFNLNVLV</sequence>
<reference evidence="3" key="1">
    <citation type="submission" date="2020-04" db="EMBL/GenBank/DDBJ databases">
        <authorList>
            <person name="Chiriac C."/>
            <person name="Salcher M."/>
            <person name="Ghai R."/>
            <person name="Kavagutti S V."/>
        </authorList>
    </citation>
    <scope>NUCLEOTIDE SEQUENCE</scope>
</reference>
<dbReference type="GO" id="GO:0043565">
    <property type="term" value="F:sequence-specific DNA binding"/>
    <property type="evidence" value="ECO:0007669"/>
    <property type="project" value="InterPro"/>
</dbReference>
<dbReference type="SUPFAM" id="SSF48295">
    <property type="entry name" value="TrpR-like"/>
    <property type="match status" value="1"/>
</dbReference>
<evidence type="ECO:0000313" key="3">
    <source>
        <dbReference type="EMBL" id="CAB4141734.1"/>
    </source>
</evidence>
<feature type="domain" description="Chromosomal replication initiator DnaA C-terminal" evidence="2">
    <location>
        <begin position="55"/>
        <end position="123"/>
    </location>
</feature>
<dbReference type="SMART" id="SM00760">
    <property type="entry name" value="Bac_DnaA_C"/>
    <property type="match status" value="1"/>
</dbReference>
<dbReference type="InterPro" id="IPR010921">
    <property type="entry name" value="Trp_repressor/repl_initiator"/>
</dbReference>